<dbReference type="InterPro" id="IPR050194">
    <property type="entry name" value="Glycosyltransferase_grp1"/>
</dbReference>
<name>A0A832H5A5_9CYAN</name>
<feature type="transmembrane region" description="Helical" evidence="1">
    <location>
        <begin position="58"/>
        <end position="76"/>
    </location>
</feature>
<evidence type="ECO:0000259" key="3">
    <source>
        <dbReference type="Pfam" id="PF13439"/>
    </source>
</evidence>
<dbReference type="AlphaFoldDB" id="A0A832H5A5"/>
<feature type="domain" description="Glycosyl transferase family 1" evidence="2">
    <location>
        <begin position="220"/>
        <end position="376"/>
    </location>
</feature>
<dbReference type="EMBL" id="DSRD01000791">
    <property type="protein sequence ID" value="HGW95123.1"/>
    <property type="molecule type" value="Genomic_DNA"/>
</dbReference>
<dbReference type="Gene3D" id="3.40.50.2000">
    <property type="entry name" value="Glycogen Phosphorylase B"/>
    <property type="match status" value="2"/>
</dbReference>
<evidence type="ECO:0000313" key="4">
    <source>
        <dbReference type="EMBL" id="HGW95123.1"/>
    </source>
</evidence>
<feature type="domain" description="Glycosyltransferase subfamily 4-like N-terminal" evidence="3">
    <location>
        <begin position="105"/>
        <end position="208"/>
    </location>
</feature>
<dbReference type="SUPFAM" id="SSF53756">
    <property type="entry name" value="UDP-Glycosyltransferase/glycogen phosphorylase"/>
    <property type="match status" value="1"/>
</dbReference>
<comment type="caution">
    <text evidence="4">The sequence shown here is derived from an EMBL/GenBank/DDBJ whole genome shotgun (WGS) entry which is preliminary data.</text>
</comment>
<keyword evidence="1" id="KW-1133">Transmembrane helix</keyword>
<dbReference type="PANTHER" id="PTHR45947">
    <property type="entry name" value="SULFOQUINOVOSYL TRANSFERASE SQD2"/>
    <property type="match status" value="1"/>
</dbReference>
<dbReference type="PANTHER" id="PTHR45947:SF15">
    <property type="entry name" value="TEICHURONIC ACID BIOSYNTHESIS GLYCOSYLTRANSFERASE TUAC-RELATED"/>
    <property type="match status" value="1"/>
</dbReference>
<dbReference type="GO" id="GO:0016757">
    <property type="term" value="F:glycosyltransferase activity"/>
    <property type="evidence" value="ECO:0007669"/>
    <property type="project" value="InterPro"/>
</dbReference>
<keyword evidence="1" id="KW-0812">Transmembrane</keyword>
<keyword evidence="4" id="KW-0808">Transferase</keyword>
<accession>A0A832H5A5</accession>
<dbReference type="InterPro" id="IPR028098">
    <property type="entry name" value="Glyco_trans_4-like_N"/>
</dbReference>
<protein>
    <submittedName>
        <fullName evidence="4">Colanic acid biosynthesis glycosyltransferase WcaL</fullName>
    </submittedName>
</protein>
<reference evidence="4" key="1">
    <citation type="journal article" date="2020" name="mSystems">
        <title>Genome- and Community-Level Interaction Insights into Carbon Utilization and Element Cycling Functions of Hydrothermarchaeota in Hydrothermal Sediment.</title>
        <authorList>
            <person name="Zhou Z."/>
            <person name="Liu Y."/>
            <person name="Xu W."/>
            <person name="Pan J."/>
            <person name="Luo Z.H."/>
            <person name="Li M."/>
        </authorList>
    </citation>
    <scope>NUCLEOTIDE SEQUENCE [LARGE SCALE GENOMIC DNA]</scope>
    <source>
        <strain evidence="4">SpSt-402</strain>
    </source>
</reference>
<dbReference type="InterPro" id="IPR001296">
    <property type="entry name" value="Glyco_trans_1"/>
</dbReference>
<evidence type="ECO:0000259" key="2">
    <source>
        <dbReference type="Pfam" id="PF00534"/>
    </source>
</evidence>
<organism evidence="4">
    <name type="scientific">Oscillatoriales cyanobacterium SpSt-402</name>
    <dbReference type="NCBI Taxonomy" id="2282168"/>
    <lineage>
        <taxon>Bacteria</taxon>
        <taxon>Bacillati</taxon>
        <taxon>Cyanobacteriota</taxon>
        <taxon>Cyanophyceae</taxon>
        <taxon>Oscillatoriophycideae</taxon>
        <taxon>Oscillatoriales</taxon>
    </lineage>
</organism>
<sequence length="403" mass="44580">MKIAYLMNQHPYSSCTFIRREIVGVEACGFNVSRFSIRSPETELVDEADIQEVNQTRYILGVGGVGLLLGVLRTAFTKTSRFLSALKLTLKMGRVSDRGMLINLAYLAEACVLLKWLQDDHIDHVHAHFATNSTTVALLCHEMGGPSYSFTVHGPHEFDKPEALSLTNKIEQSAFVATISSFSKSQLFRWCGYKQWAKIQIVRCGVDDMFLTHPYIPLPQQPRFVCVGRLSEQKGHLLLIEAVSQLAAEGLEFKVVLVGDGPLRNQIETMIAQLNLKNHVEITGWASNAEVRQQILESQIMVAPSFAEGLPVVIMESLALSRPVISTYIAGTPELVQPDKCGWLIPAGSVKALADAMRTAMQTPLPQLEHMGKAGAELVVQNHNAAHEASRLAELFQRYAAEK</sequence>
<dbReference type="Pfam" id="PF13439">
    <property type="entry name" value="Glyco_transf_4"/>
    <property type="match status" value="1"/>
</dbReference>
<gene>
    <name evidence="4" type="ORF">ENR47_12715</name>
</gene>
<keyword evidence="1" id="KW-0472">Membrane</keyword>
<evidence type="ECO:0000256" key="1">
    <source>
        <dbReference type="SAM" id="Phobius"/>
    </source>
</evidence>
<dbReference type="Pfam" id="PF00534">
    <property type="entry name" value="Glycos_transf_1"/>
    <property type="match status" value="1"/>
</dbReference>
<proteinExistence type="predicted"/>